<dbReference type="EMBL" id="BAAAZR010000063">
    <property type="protein sequence ID" value="GAA3846666.1"/>
    <property type="molecule type" value="Genomic_DNA"/>
</dbReference>
<sequence length="113" mass="11933">MRRVLTTLSALLATAPLTLTAPWPAAAAVGTLTIQIEGVVHAKFVDPAPGCFTLPSFGLMSRVLVINNTDADVILYSGETCKSGFLRAASGVRAGTTRERTLIGTHSLRVQPR</sequence>
<evidence type="ECO:0000313" key="3">
    <source>
        <dbReference type="Proteomes" id="UP001500888"/>
    </source>
</evidence>
<gene>
    <name evidence="2" type="ORF">GCM10022226_82890</name>
</gene>
<name>A0ABP7JKH3_9ACTN</name>
<evidence type="ECO:0000256" key="1">
    <source>
        <dbReference type="SAM" id="SignalP"/>
    </source>
</evidence>
<feature type="signal peptide" evidence="1">
    <location>
        <begin position="1"/>
        <end position="27"/>
    </location>
</feature>
<proteinExistence type="predicted"/>
<keyword evidence="1" id="KW-0732">Signal</keyword>
<organism evidence="2 3">
    <name type="scientific">Sphaerisporangium flaviroseum</name>
    <dbReference type="NCBI Taxonomy" id="509199"/>
    <lineage>
        <taxon>Bacteria</taxon>
        <taxon>Bacillati</taxon>
        <taxon>Actinomycetota</taxon>
        <taxon>Actinomycetes</taxon>
        <taxon>Streptosporangiales</taxon>
        <taxon>Streptosporangiaceae</taxon>
        <taxon>Sphaerisporangium</taxon>
    </lineage>
</organism>
<reference evidence="3" key="1">
    <citation type="journal article" date="2019" name="Int. J. Syst. Evol. Microbiol.">
        <title>The Global Catalogue of Microorganisms (GCM) 10K type strain sequencing project: providing services to taxonomists for standard genome sequencing and annotation.</title>
        <authorList>
            <consortium name="The Broad Institute Genomics Platform"/>
            <consortium name="The Broad Institute Genome Sequencing Center for Infectious Disease"/>
            <person name="Wu L."/>
            <person name="Ma J."/>
        </authorList>
    </citation>
    <scope>NUCLEOTIDE SEQUENCE [LARGE SCALE GENOMIC DNA]</scope>
    <source>
        <strain evidence="3">JCM 16908</strain>
    </source>
</reference>
<evidence type="ECO:0000313" key="2">
    <source>
        <dbReference type="EMBL" id="GAA3846666.1"/>
    </source>
</evidence>
<dbReference type="RefSeq" id="WP_344953763.1">
    <property type="nucleotide sequence ID" value="NZ_BAAAZR010000063.1"/>
</dbReference>
<dbReference type="Proteomes" id="UP001500888">
    <property type="component" value="Unassembled WGS sequence"/>
</dbReference>
<feature type="chain" id="PRO_5046688823" evidence="1">
    <location>
        <begin position="28"/>
        <end position="113"/>
    </location>
</feature>
<protein>
    <submittedName>
        <fullName evidence="2">Uncharacterized protein</fullName>
    </submittedName>
</protein>
<comment type="caution">
    <text evidence="2">The sequence shown here is derived from an EMBL/GenBank/DDBJ whole genome shotgun (WGS) entry which is preliminary data.</text>
</comment>
<keyword evidence="3" id="KW-1185">Reference proteome</keyword>
<accession>A0ABP7JKH3</accession>